<reference evidence="2" key="1">
    <citation type="journal article" date="2023" name="Nat. Plants">
        <title>Single-cell RNA sequencing provides a high-resolution roadmap for understanding the multicellular compartmentation of specialized metabolism.</title>
        <authorList>
            <person name="Sun S."/>
            <person name="Shen X."/>
            <person name="Li Y."/>
            <person name="Li Y."/>
            <person name="Wang S."/>
            <person name="Li R."/>
            <person name="Zhang H."/>
            <person name="Shen G."/>
            <person name="Guo B."/>
            <person name="Wei J."/>
            <person name="Xu J."/>
            <person name="St-Pierre B."/>
            <person name="Chen S."/>
            <person name="Sun C."/>
        </authorList>
    </citation>
    <scope>NUCLEOTIDE SEQUENCE [LARGE SCALE GENOMIC DNA]</scope>
</reference>
<evidence type="ECO:0000313" key="2">
    <source>
        <dbReference type="Proteomes" id="UP001060085"/>
    </source>
</evidence>
<organism evidence="1 2">
    <name type="scientific">Catharanthus roseus</name>
    <name type="common">Madagascar periwinkle</name>
    <name type="synonym">Vinca rosea</name>
    <dbReference type="NCBI Taxonomy" id="4058"/>
    <lineage>
        <taxon>Eukaryota</taxon>
        <taxon>Viridiplantae</taxon>
        <taxon>Streptophyta</taxon>
        <taxon>Embryophyta</taxon>
        <taxon>Tracheophyta</taxon>
        <taxon>Spermatophyta</taxon>
        <taxon>Magnoliopsida</taxon>
        <taxon>eudicotyledons</taxon>
        <taxon>Gunneridae</taxon>
        <taxon>Pentapetalae</taxon>
        <taxon>asterids</taxon>
        <taxon>lamiids</taxon>
        <taxon>Gentianales</taxon>
        <taxon>Apocynaceae</taxon>
        <taxon>Rauvolfioideae</taxon>
        <taxon>Vinceae</taxon>
        <taxon>Catharanthinae</taxon>
        <taxon>Catharanthus</taxon>
    </lineage>
</organism>
<name>A0ACC0C9T7_CATRO</name>
<keyword evidence="2" id="KW-1185">Reference proteome</keyword>
<proteinExistence type="predicted"/>
<comment type="caution">
    <text evidence="1">The sequence shown here is derived from an EMBL/GenBank/DDBJ whole genome shotgun (WGS) entry which is preliminary data.</text>
</comment>
<dbReference type="Proteomes" id="UP001060085">
    <property type="component" value="Linkage Group LG01"/>
</dbReference>
<accession>A0ACC0C9T7</accession>
<gene>
    <name evidence="1" type="ORF">M9H77_02786</name>
</gene>
<dbReference type="EMBL" id="CM044701">
    <property type="protein sequence ID" value="KAI5681558.1"/>
    <property type="molecule type" value="Genomic_DNA"/>
</dbReference>
<sequence length="243" mass="26043">MIALYEASLSNGASSDSVHVSDSEEWIHLKRGVYRGGCGPIGLLGHHIMLCGGVVLLKLPTRLKVSTPVMIVLPPRWYWPTHQPIVLLAIGTSSTAANSFCSLHFSAAATERRFAPITMPANHAAPELNSGGRGSPLRRGGRGPPAGGGHDRPHGWPPSGQIVAGNTPGGRRPDAWANTVSVRRQGEDCSGELTGEEGGELRPNGPNTKIPIKGRTTKYQIQKSKDEKAEIHFDVHIKRTSHL</sequence>
<protein>
    <submittedName>
        <fullName evidence="1">Uncharacterized protein</fullName>
    </submittedName>
</protein>
<evidence type="ECO:0000313" key="1">
    <source>
        <dbReference type="EMBL" id="KAI5681558.1"/>
    </source>
</evidence>